<gene>
    <name evidence="8" type="primary">LOC116953879</name>
</gene>
<dbReference type="RefSeq" id="XP_032830057.1">
    <property type="nucleotide sequence ID" value="XM_032974166.1"/>
</dbReference>
<dbReference type="GO" id="GO:0051959">
    <property type="term" value="F:dynein light intermediate chain binding"/>
    <property type="evidence" value="ECO:0007669"/>
    <property type="project" value="TreeGrafter"/>
</dbReference>
<protein>
    <submittedName>
        <fullName evidence="8">Girdin-like</fullName>
    </submittedName>
</protein>
<feature type="region of interest" description="Disordered" evidence="5">
    <location>
        <begin position="716"/>
        <end position="743"/>
    </location>
</feature>
<comment type="subcellular location">
    <subcellularLocation>
        <location evidence="1">Cytoplasm</location>
    </subcellularLocation>
</comment>
<evidence type="ECO:0000256" key="1">
    <source>
        <dbReference type="ARBA" id="ARBA00004496"/>
    </source>
</evidence>
<accession>A0AAJ7U873</accession>
<dbReference type="GO" id="GO:0031122">
    <property type="term" value="P:cytoplasmic microtubule organization"/>
    <property type="evidence" value="ECO:0007669"/>
    <property type="project" value="TreeGrafter"/>
</dbReference>
<feature type="compositionally biased region" description="Low complexity" evidence="5">
    <location>
        <begin position="1260"/>
        <end position="1278"/>
    </location>
</feature>
<feature type="compositionally biased region" description="Basic and acidic residues" evidence="5">
    <location>
        <begin position="954"/>
        <end position="969"/>
    </location>
</feature>
<dbReference type="GO" id="GO:0030705">
    <property type="term" value="P:cytoskeleton-dependent intracellular transport"/>
    <property type="evidence" value="ECO:0007669"/>
    <property type="project" value="InterPro"/>
</dbReference>
<keyword evidence="7" id="KW-1185">Reference proteome</keyword>
<keyword evidence="2" id="KW-0963">Cytoplasm</keyword>
<feature type="compositionally biased region" description="Basic and acidic residues" evidence="5">
    <location>
        <begin position="1135"/>
        <end position="1145"/>
    </location>
</feature>
<feature type="compositionally biased region" description="Basic and acidic residues" evidence="5">
    <location>
        <begin position="1027"/>
        <end position="1057"/>
    </location>
</feature>
<sequence length="1414" mass="154968">MDELRHGQAARDFMDGALVSWVKTLCTPEERGGDGDIRYNDLADGALLLDIMRKIEPRKVESKRQRVEGSGHSWSERLVILSSVLQHICACYQESLHQVIVMPLPDVLALARDPHSERSVQELRRVLLLMLGCAVQCENKEAFIEKITQLDLETQAAIVNHIKEVTHNPENVLDLHWADSNAAESPDLPNHSSLANRLRDVVEERDSFSQTVVDLTLELERLRAAPEPPAALVGNGVAADPPGSVANHWDKLDSPADKAAASPAESNVKLRRAQQELDEKKEELTDVKQDVQRLHSEVQRLRHENSQLVSEACSARAYRDELDAAHERAERAERLYGEVARLRERLRDADFYKSRVEELREDNALLLEAKALLEEKVEAGKALAVRQHELERDNAALSARLLHMETEREEKQHRLEELTQDHLALESAQRRSLDETAHLGAELERLTHASGLTSTPSSLSVEVNESASRQLLRVERENLALHRSVQELSAQLQKAQEEAQRQRLVPTLHGAGEEAAGVAGWHNGYDGGGDGGGGDGMAARRAAPSFSILDEKLEELERENERLAAENARLSRGQGCAQKLEFTTEIRRAQQQQQQEAAQLVRSQHEQQQQLKLRLQEAETFSERLRQENEKLRCSFGLLQAREDRAKVDLRRLDDVESENARLLQRALSDKLSLAMLQEELSQERLRAGRVREELGELREEMENSTTMVGFLEPSRVDGRLGSSLHHSPGGGGGGGSHPTSHETCRKALEGKAEQISILETQLEESMVLNTLLQEELQNVMRNRDESIQQPVGSSFTTPERSSGDLLAEVATLRERTVTLEAENAKLQEESGPALTRAATLTAALQRSRQRSTQLELRAERSELALAEARRDAEEARRDAEEARRDAEEARRSRDAAEAEARALAGLEARVEEEFREALAARQRLQAAYLRLEEHSRGLEQSLAEVSAWDRKVDAQTPDHHRSKGRDDASYLDGSSILNDNNLTSVDGRLGCETAVMDQYTFVESGRRKGVGAGGWLTSTVKKLIKPKREAEREREKERSGDHGAEGTTTRDADGMRHGTASNSSSPGSGVMVTKANNSGSIQKQENRSYIGGSFTRKDDAQASGKWSVSGDERGAPRKGGGGGGPPPPPNPTADAERPADRSSDQGHPVKRSASLYIPRQRFASRGQPLTGSFRQPTQHRSGTATTSTPTDDQLHHPAHPSDVPDTEVAGGSPSNHGSLLRPDDSAASAHRNVLPHAGTTSSLGRPPSGPRGKPQPRTAAAAVASAAGASARWSVSGDGSGWNRATQTLDRPRSPNAAHRHRLSLSLAAVPPPPPPQQQSRTGSNSSAFFYAPPAVAAPEAKPSEAPDSDRGKTRADSPTPPPRGGGKCDKRQEGNLSAEAAGNGDVSRADDKADSPLSSSAEQTVWYEYGCA</sequence>
<dbReference type="PANTHER" id="PTHR18947:SF35">
    <property type="entry name" value="COILED-COIL DOMAIN-CONTAINING PROTEIN 88B"/>
    <property type="match status" value="1"/>
</dbReference>
<dbReference type="Gene3D" id="1.10.418.10">
    <property type="entry name" value="Calponin-like domain"/>
    <property type="match status" value="1"/>
</dbReference>
<dbReference type="InterPro" id="IPR043936">
    <property type="entry name" value="HOOK_N"/>
</dbReference>
<organism evidence="7 8">
    <name type="scientific">Petromyzon marinus</name>
    <name type="common">Sea lamprey</name>
    <dbReference type="NCBI Taxonomy" id="7757"/>
    <lineage>
        <taxon>Eukaryota</taxon>
        <taxon>Metazoa</taxon>
        <taxon>Chordata</taxon>
        <taxon>Craniata</taxon>
        <taxon>Vertebrata</taxon>
        <taxon>Cyclostomata</taxon>
        <taxon>Hyperoartia</taxon>
        <taxon>Petromyzontiformes</taxon>
        <taxon>Petromyzontidae</taxon>
        <taxon>Petromyzon</taxon>
    </lineage>
</organism>
<dbReference type="PANTHER" id="PTHR18947">
    <property type="entry name" value="HOOK PROTEINS"/>
    <property type="match status" value="1"/>
</dbReference>
<feature type="coiled-coil region" evidence="4">
    <location>
        <begin position="478"/>
        <end position="505"/>
    </location>
</feature>
<reference evidence="8" key="1">
    <citation type="submission" date="2025-08" db="UniProtKB">
        <authorList>
            <consortium name="RefSeq"/>
        </authorList>
    </citation>
    <scope>IDENTIFICATION</scope>
    <source>
        <tissue evidence="8">Sperm</tissue>
    </source>
</reference>
<dbReference type="GO" id="GO:0008017">
    <property type="term" value="F:microtubule binding"/>
    <property type="evidence" value="ECO:0007669"/>
    <property type="project" value="TreeGrafter"/>
</dbReference>
<name>A0AAJ7U873_PETMA</name>
<dbReference type="Pfam" id="PF19047">
    <property type="entry name" value="HOOK_N"/>
    <property type="match status" value="1"/>
</dbReference>
<dbReference type="GO" id="GO:0005737">
    <property type="term" value="C:cytoplasm"/>
    <property type="evidence" value="ECO:0007669"/>
    <property type="project" value="UniProtKB-SubCell"/>
</dbReference>
<feature type="coiled-coil region" evidence="4">
    <location>
        <begin position="267"/>
        <end position="428"/>
    </location>
</feature>
<feature type="compositionally biased region" description="Low complexity" evidence="5">
    <location>
        <begin position="1328"/>
        <end position="1342"/>
    </location>
</feature>
<dbReference type="PROSITE" id="PS50021">
    <property type="entry name" value="CH"/>
    <property type="match status" value="1"/>
</dbReference>
<feature type="compositionally biased region" description="Polar residues" evidence="5">
    <location>
        <begin position="1075"/>
        <end position="1084"/>
    </location>
</feature>
<proteinExistence type="predicted"/>
<dbReference type="InterPro" id="IPR001715">
    <property type="entry name" value="CH_dom"/>
</dbReference>
<feature type="region of interest" description="Disordered" evidence="5">
    <location>
        <begin position="1025"/>
        <end position="1405"/>
    </location>
</feature>
<feature type="region of interest" description="Disordered" evidence="5">
    <location>
        <begin position="954"/>
        <end position="984"/>
    </location>
</feature>
<feature type="compositionally biased region" description="Polar residues" evidence="5">
    <location>
        <begin position="1168"/>
        <end position="1192"/>
    </location>
</feature>
<feature type="region of interest" description="Disordered" evidence="5">
    <location>
        <begin position="868"/>
        <end position="895"/>
    </location>
</feature>
<dbReference type="KEGG" id="pmrn:116953879"/>
<evidence type="ECO:0000313" key="7">
    <source>
        <dbReference type="Proteomes" id="UP001318040"/>
    </source>
</evidence>
<evidence type="ECO:0000256" key="5">
    <source>
        <dbReference type="SAM" id="MobiDB-lite"/>
    </source>
</evidence>
<feature type="domain" description="Calponin-homology (CH)" evidence="6">
    <location>
        <begin position="12"/>
        <end position="134"/>
    </location>
</feature>
<feature type="coiled-coil region" evidence="4">
    <location>
        <begin position="546"/>
        <end position="635"/>
    </location>
</feature>
<feature type="compositionally biased region" description="Basic and acidic residues" evidence="5">
    <location>
        <begin position="1343"/>
        <end position="1357"/>
    </location>
</feature>
<evidence type="ECO:0000256" key="2">
    <source>
        <dbReference type="ARBA" id="ARBA00022490"/>
    </source>
</evidence>
<evidence type="ECO:0000259" key="6">
    <source>
        <dbReference type="PROSITE" id="PS50021"/>
    </source>
</evidence>
<dbReference type="Proteomes" id="UP001318040">
    <property type="component" value="Chromosome 53"/>
</dbReference>
<evidence type="ECO:0000313" key="8">
    <source>
        <dbReference type="RefSeq" id="XP_032830057.1"/>
    </source>
</evidence>
<evidence type="ECO:0000256" key="4">
    <source>
        <dbReference type="SAM" id="Coils"/>
    </source>
</evidence>
<dbReference type="GO" id="GO:0005813">
    <property type="term" value="C:centrosome"/>
    <property type="evidence" value="ECO:0007669"/>
    <property type="project" value="TreeGrafter"/>
</dbReference>
<evidence type="ECO:0000256" key="3">
    <source>
        <dbReference type="ARBA" id="ARBA00023054"/>
    </source>
</evidence>
<dbReference type="SUPFAM" id="SSF116907">
    <property type="entry name" value="Hook domain"/>
    <property type="match status" value="1"/>
</dbReference>
<dbReference type="InterPro" id="IPR036872">
    <property type="entry name" value="CH_dom_sf"/>
</dbReference>
<feature type="region of interest" description="Disordered" evidence="5">
    <location>
        <begin position="242"/>
        <end position="267"/>
    </location>
</feature>
<feature type="coiled-coil region" evidence="4">
    <location>
        <begin position="674"/>
        <end position="701"/>
    </location>
</feature>
<keyword evidence="3 4" id="KW-0175">Coiled coil</keyword>
<dbReference type="CDD" id="cd22223">
    <property type="entry name" value="HkD_HkRP"/>
    <property type="match status" value="1"/>
</dbReference>